<sequence length="668" mass="71932">MKLDPGSMLLEACPERFESFFPTEDIAFDSQLTALLEVAGGQDAFATIGQELLARAGALAWRDAQALINRAKATVLGDIPQDWMPAVAWMQQSGVDRIARGLWAAVAFPSSENTTALVDAAIGVGLDMATRALGAVPIVGIIAQAAVAFGRALFRAWTDKDVTPAERRYQLPWARYMRGNDEEIVQKFLIDIYGERVDWTPIWAPPTEVDVPWVLADGVDQGKVIGKMFAPLKKGEVAWNGSGLGAVPNTLRVVGLIQSRPAPPHAPKLLRFWNHGGVMQWGPSLTQTGDFRPAQSQASGQLWQQAAAVGNPDMYKIDAKSLETSWKDWFDGFFASVWKLAEGDEWLGDLAAPYIVSERFGQLRLGMSWRARPQPAPLVWPGIVTEGPARPSARNICLWAEEDVPKDIRAGESSDTFWWPWRSEPEQTLIGQDYKIVDGHLASSGPVRLPNQLPKGWRCHGWPSGEELLTPYHWPYESIVGPALAHLRKLQRECLFRTFVAAYVRPLDLPGRPRHGAFKDKDLQARCIEARAALLKSPQRFLVSYTDAKLADPEYAELLAAAGVPTTEVARQAALRQFAAKGGAGGAIDPNPAPLPPPLAPQGGVAFGADEPGGVEPNQPGPGPGGKGSGGSGGSGGGSGRSGAAGLLVAAPLAMMVLNKMAARRKGG</sequence>
<feature type="compositionally biased region" description="Pro residues" evidence="1">
    <location>
        <begin position="591"/>
        <end position="600"/>
    </location>
</feature>
<protein>
    <submittedName>
        <fullName evidence="2">Uncharacterized protein</fullName>
    </submittedName>
</protein>
<feature type="region of interest" description="Disordered" evidence="1">
    <location>
        <begin position="582"/>
        <end position="644"/>
    </location>
</feature>
<organism evidence="2 3">
    <name type="scientific">Nannocystis bainbridge</name>
    <dbReference type="NCBI Taxonomy" id="2995303"/>
    <lineage>
        <taxon>Bacteria</taxon>
        <taxon>Pseudomonadati</taxon>
        <taxon>Myxococcota</taxon>
        <taxon>Polyangia</taxon>
        <taxon>Nannocystales</taxon>
        <taxon>Nannocystaceae</taxon>
        <taxon>Nannocystis</taxon>
    </lineage>
</organism>
<dbReference type="EMBL" id="JAQNDL010000002">
    <property type="protein sequence ID" value="MDC0719933.1"/>
    <property type="molecule type" value="Genomic_DNA"/>
</dbReference>
<accession>A0ABT5E262</accession>
<feature type="compositionally biased region" description="Gly residues" evidence="1">
    <location>
        <begin position="624"/>
        <end position="643"/>
    </location>
</feature>
<reference evidence="2 3" key="1">
    <citation type="submission" date="2022-11" db="EMBL/GenBank/DDBJ databases">
        <title>Minimal conservation of predation-associated metabolite biosynthetic gene clusters underscores biosynthetic potential of Myxococcota including descriptions for ten novel species: Archangium lansinium sp. nov., Myxococcus landrumus sp. nov., Nannocystis bai.</title>
        <authorList>
            <person name="Ahearne A."/>
            <person name="Stevens C."/>
            <person name="Dowd S."/>
        </authorList>
    </citation>
    <scope>NUCLEOTIDE SEQUENCE [LARGE SCALE GENOMIC DNA]</scope>
    <source>
        <strain evidence="2 3">BB15-2</strain>
    </source>
</reference>
<dbReference type="RefSeq" id="WP_272088430.1">
    <property type="nucleotide sequence ID" value="NZ_JAQNDL010000002.1"/>
</dbReference>
<gene>
    <name evidence="2" type="ORF">POL25_23745</name>
</gene>
<evidence type="ECO:0000256" key="1">
    <source>
        <dbReference type="SAM" id="MobiDB-lite"/>
    </source>
</evidence>
<comment type="caution">
    <text evidence="2">The sequence shown here is derived from an EMBL/GenBank/DDBJ whole genome shotgun (WGS) entry which is preliminary data.</text>
</comment>
<evidence type="ECO:0000313" key="3">
    <source>
        <dbReference type="Proteomes" id="UP001221686"/>
    </source>
</evidence>
<name>A0ABT5E262_9BACT</name>
<keyword evidence="3" id="KW-1185">Reference proteome</keyword>
<proteinExistence type="predicted"/>
<dbReference type="Proteomes" id="UP001221686">
    <property type="component" value="Unassembled WGS sequence"/>
</dbReference>
<evidence type="ECO:0000313" key="2">
    <source>
        <dbReference type="EMBL" id="MDC0719933.1"/>
    </source>
</evidence>